<feature type="chain" id="PRO_5002526446" evidence="2">
    <location>
        <begin position="20"/>
        <end position="144"/>
    </location>
</feature>
<sequence>MRNFSTLILTCALAASAAAAGLRNLGAATNSTGNPSSGDLSSPSQELNSPDSNEILTQIREKAEEFEKLQTPEQQAKDKEIVDLVKQQSADNKSSVDIGKEVDKVEASLTPEQKAKNEEVEKLIQQAIELYKKEASALQPQPPN</sequence>
<feature type="region of interest" description="Disordered" evidence="1">
    <location>
        <begin position="26"/>
        <end position="52"/>
    </location>
</feature>
<feature type="compositionally biased region" description="Polar residues" evidence="1">
    <location>
        <begin position="29"/>
        <end position="52"/>
    </location>
</feature>
<dbReference type="AlphaFoldDB" id="A0A0F8A3Z6"/>
<evidence type="ECO:0000313" key="3">
    <source>
        <dbReference type="EMBL" id="KJZ72694.1"/>
    </source>
</evidence>
<name>A0A0F8A3Z6_9HYPO</name>
<protein>
    <submittedName>
        <fullName evidence="3">Uncharacterized protein</fullName>
    </submittedName>
</protein>
<evidence type="ECO:0000256" key="1">
    <source>
        <dbReference type="SAM" id="MobiDB-lite"/>
    </source>
</evidence>
<gene>
    <name evidence="3" type="ORF">HIM_07886</name>
</gene>
<accession>A0A0F8A3Z6</accession>
<evidence type="ECO:0000256" key="2">
    <source>
        <dbReference type="SAM" id="SignalP"/>
    </source>
</evidence>
<dbReference type="EMBL" id="KQ030543">
    <property type="protein sequence ID" value="KJZ72694.1"/>
    <property type="molecule type" value="Genomic_DNA"/>
</dbReference>
<evidence type="ECO:0000313" key="4">
    <source>
        <dbReference type="Proteomes" id="UP000054481"/>
    </source>
</evidence>
<dbReference type="Proteomes" id="UP000054481">
    <property type="component" value="Unassembled WGS sequence"/>
</dbReference>
<reference evidence="3 4" key="1">
    <citation type="journal article" date="2014" name="Genome Biol. Evol.">
        <title>Comparative genomics and transcriptomics analyses reveal divergent lifestyle features of nematode endoparasitic fungus Hirsutella minnesotensis.</title>
        <authorList>
            <person name="Lai Y."/>
            <person name="Liu K."/>
            <person name="Zhang X."/>
            <person name="Zhang X."/>
            <person name="Li K."/>
            <person name="Wang N."/>
            <person name="Shu C."/>
            <person name="Wu Y."/>
            <person name="Wang C."/>
            <person name="Bushley K.E."/>
            <person name="Xiang M."/>
            <person name="Liu X."/>
        </authorList>
    </citation>
    <scope>NUCLEOTIDE SEQUENCE [LARGE SCALE GENOMIC DNA]</scope>
    <source>
        <strain evidence="3 4">3608</strain>
    </source>
</reference>
<organism evidence="3 4">
    <name type="scientific">Hirsutella minnesotensis 3608</name>
    <dbReference type="NCBI Taxonomy" id="1043627"/>
    <lineage>
        <taxon>Eukaryota</taxon>
        <taxon>Fungi</taxon>
        <taxon>Dikarya</taxon>
        <taxon>Ascomycota</taxon>
        <taxon>Pezizomycotina</taxon>
        <taxon>Sordariomycetes</taxon>
        <taxon>Hypocreomycetidae</taxon>
        <taxon>Hypocreales</taxon>
        <taxon>Ophiocordycipitaceae</taxon>
        <taxon>Hirsutella</taxon>
    </lineage>
</organism>
<keyword evidence="2" id="KW-0732">Signal</keyword>
<keyword evidence="4" id="KW-1185">Reference proteome</keyword>
<feature type="signal peptide" evidence="2">
    <location>
        <begin position="1"/>
        <end position="19"/>
    </location>
</feature>
<proteinExistence type="predicted"/>